<keyword evidence="4" id="KW-1185">Reference proteome</keyword>
<feature type="region of interest" description="Disordered" evidence="1">
    <location>
        <begin position="1"/>
        <end position="20"/>
    </location>
</feature>
<organism evidence="3 4">
    <name type="scientific">Parendozoicomonas haliclonae</name>
    <dbReference type="NCBI Taxonomy" id="1960125"/>
    <lineage>
        <taxon>Bacteria</taxon>
        <taxon>Pseudomonadati</taxon>
        <taxon>Pseudomonadota</taxon>
        <taxon>Gammaproteobacteria</taxon>
        <taxon>Oceanospirillales</taxon>
        <taxon>Endozoicomonadaceae</taxon>
        <taxon>Parendozoicomonas</taxon>
    </lineage>
</organism>
<dbReference type="OrthoDB" id="5295180at2"/>
<protein>
    <submittedName>
        <fullName evidence="3">FixH</fullName>
    </submittedName>
</protein>
<dbReference type="InterPro" id="IPR008620">
    <property type="entry name" value="FixH"/>
</dbReference>
<dbReference type="Proteomes" id="UP000196573">
    <property type="component" value="Unassembled WGS sequence"/>
</dbReference>
<keyword evidence="2" id="KW-1133">Transmembrane helix</keyword>
<evidence type="ECO:0000256" key="2">
    <source>
        <dbReference type="SAM" id="Phobius"/>
    </source>
</evidence>
<sequence>MTQTSPQQAKHHTKNGPNGEPFTRWYQEPWTWVIIGIIVVSVIRGLYQVYISVINADEVVVDDYYKVGKAINQDLSRDRRAAEAGLEAVITLRNGNSLIVEMSGVQQEWPRQLRLKLIPAIKGQEKQEVALLQAPHSPMTYSGQIQQMPEGRFYVQLETLDQLTPEVGYLSGWRINREALFEPNTPVTLSTVQ</sequence>
<accession>A0A1X7AI98</accession>
<dbReference type="EMBL" id="FWPT01000003">
    <property type="protein sequence ID" value="SMA43570.1"/>
    <property type="molecule type" value="Genomic_DNA"/>
</dbReference>
<dbReference type="AlphaFoldDB" id="A0A1X7AI98"/>
<keyword evidence="2" id="KW-0812">Transmembrane</keyword>
<evidence type="ECO:0000313" key="3">
    <source>
        <dbReference type="EMBL" id="SMA43570.1"/>
    </source>
</evidence>
<name>A0A1X7AI98_9GAMM</name>
<dbReference type="Pfam" id="PF05751">
    <property type="entry name" value="FixH"/>
    <property type="match status" value="1"/>
</dbReference>
<dbReference type="RefSeq" id="WP_087108665.1">
    <property type="nucleotide sequence ID" value="NZ_CBCSCN010000008.1"/>
</dbReference>
<keyword evidence="2" id="KW-0472">Membrane</keyword>
<reference evidence="3 4" key="1">
    <citation type="submission" date="2017-03" db="EMBL/GenBank/DDBJ databases">
        <authorList>
            <person name="Afonso C.L."/>
            <person name="Miller P.J."/>
            <person name="Scott M.A."/>
            <person name="Spackman E."/>
            <person name="Goraichik I."/>
            <person name="Dimitrov K.M."/>
            <person name="Suarez D.L."/>
            <person name="Swayne D.E."/>
        </authorList>
    </citation>
    <scope>NUCLEOTIDE SEQUENCE [LARGE SCALE GENOMIC DNA]</scope>
    <source>
        <strain evidence="3">SB41UT1</strain>
    </source>
</reference>
<proteinExistence type="predicted"/>
<feature type="transmembrane region" description="Helical" evidence="2">
    <location>
        <begin position="30"/>
        <end position="47"/>
    </location>
</feature>
<evidence type="ECO:0000313" key="4">
    <source>
        <dbReference type="Proteomes" id="UP000196573"/>
    </source>
</evidence>
<gene>
    <name evidence="3" type="ORF">EHSB41UT_01624</name>
</gene>
<evidence type="ECO:0000256" key="1">
    <source>
        <dbReference type="SAM" id="MobiDB-lite"/>
    </source>
</evidence>